<dbReference type="Proteomes" id="UP001497457">
    <property type="component" value="Chromosome 24b"/>
</dbReference>
<reference evidence="2 3" key="2">
    <citation type="submission" date="2024-10" db="EMBL/GenBank/DDBJ databases">
        <authorList>
            <person name="Ryan C."/>
        </authorList>
    </citation>
    <scope>NUCLEOTIDE SEQUENCE [LARGE SCALE GENOMIC DNA]</scope>
</reference>
<evidence type="ECO:0000256" key="1">
    <source>
        <dbReference type="SAM" id="Phobius"/>
    </source>
</evidence>
<keyword evidence="1" id="KW-0472">Membrane</keyword>
<evidence type="ECO:0000313" key="3">
    <source>
        <dbReference type="Proteomes" id="UP001497457"/>
    </source>
</evidence>
<protein>
    <submittedName>
        <fullName evidence="2">Uncharacterized protein</fullName>
    </submittedName>
</protein>
<dbReference type="PANTHER" id="PTHR31170">
    <property type="entry name" value="BNAC04G53230D PROTEIN"/>
    <property type="match status" value="1"/>
</dbReference>
<keyword evidence="1" id="KW-0812">Transmembrane</keyword>
<proteinExistence type="predicted"/>
<sequence length="506" mass="58211">MDRMLEHPVRGNENLCVGRSVSMTTEGKAISIGSVAMRAEGRTVSRSLAEIGEEKTPRRSWGPNLDQEEEITEAVRAEERSSCSSWVVEMKKLLEDTNPPVEMVRWKRRCIYRVPEYIKKETNSDAYRPQFVSLGPLHHGEPHLQPMEVHKRRAMLHLVKWTGKPIEQFITAIEDVVDELQDAYDDLDDEWRGEKKGRFVEMMVTDGCFLLELMRIDPTKEHTGYEANDPVFSRRSYLNLWRAIRDDMIAMENQVPLVVLQRILAQFSTSLSARRINFGVQLLLNMYVEEGMDNLGLHFLDIYHRSYCGTTPTPFSKQPVKYEPRTLSAVELSEAGIEFKKSNGDGIHDLEFENSVLSMPLLKFYDETEKILLNLMAFERQNPDAEYHLASYISFVDKIIESERDVALLRSKGIILNMTGSDKKVAEMFNTLTKLAKTPAIGSKLGHVQYELNDHWRKRRNKWRASFMNNYLSSPWMFISLVAAVVLLAATLLQTVYAIVPFYTKG</sequence>
<dbReference type="AlphaFoldDB" id="A0ABC9B6G0"/>
<name>A0ABC9B6G0_9POAL</name>
<accession>A0ABC9B6G0</accession>
<feature type="transmembrane region" description="Helical" evidence="1">
    <location>
        <begin position="476"/>
        <end position="500"/>
    </location>
</feature>
<evidence type="ECO:0000313" key="2">
    <source>
        <dbReference type="EMBL" id="CAL4992941.1"/>
    </source>
</evidence>
<dbReference type="Pfam" id="PF03140">
    <property type="entry name" value="DUF247"/>
    <property type="match status" value="1"/>
</dbReference>
<reference evidence="3" key="1">
    <citation type="submission" date="2024-06" db="EMBL/GenBank/DDBJ databases">
        <authorList>
            <person name="Ryan C."/>
        </authorList>
    </citation>
    <scope>NUCLEOTIDE SEQUENCE [LARGE SCALE GENOMIC DNA]</scope>
</reference>
<dbReference type="PANTHER" id="PTHR31170:SF18">
    <property type="entry name" value="(WILD MALAYSIAN BANANA) HYPOTHETICAL PROTEIN"/>
    <property type="match status" value="1"/>
</dbReference>
<gene>
    <name evidence="2" type="ORF">URODEC1_LOCUS61343</name>
</gene>
<keyword evidence="3" id="KW-1185">Reference proteome</keyword>
<dbReference type="InterPro" id="IPR004158">
    <property type="entry name" value="DUF247_pln"/>
</dbReference>
<organism evidence="2 3">
    <name type="scientific">Urochloa decumbens</name>
    <dbReference type="NCBI Taxonomy" id="240449"/>
    <lineage>
        <taxon>Eukaryota</taxon>
        <taxon>Viridiplantae</taxon>
        <taxon>Streptophyta</taxon>
        <taxon>Embryophyta</taxon>
        <taxon>Tracheophyta</taxon>
        <taxon>Spermatophyta</taxon>
        <taxon>Magnoliopsida</taxon>
        <taxon>Liliopsida</taxon>
        <taxon>Poales</taxon>
        <taxon>Poaceae</taxon>
        <taxon>PACMAD clade</taxon>
        <taxon>Panicoideae</taxon>
        <taxon>Panicodae</taxon>
        <taxon>Paniceae</taxon>
        <taxon>Melinidinae</taxon>
        <taxon>Urochloa</taxon>
    </lineage>
</organism>
<dbReference type="EMBL" id="OZ075134">
    <property type="protein sequence ID" value="CAL4992941.1"/>
    <property type="molecule type" value="Genomic_DNA"/>
</dbReference>
<keyword evidence="1" id="KW-1133">Transmembrane helix</keyword>